<keyword evidence="2" id="KW-1185">Reference proteome</keyword>
<gene>
    <name evidence="1" type="ORF">PIB30_073922</name>
</gene>
<dbReference type="EMBL" id="JASCZI010212355">
    <property type="protein sequence ID" value="MED6199224.1"/>
    <property type="molecule type" value="Genomic_DNA"/>
</dbReference>
<evidence type="ECO:0000313" key="1">
    <source>
        <dbReference type="EMBL" id="MED6199224.1"/>
    </source>
</evidence>
<comment type="caution">
    <text evidence="1">The sequence shown here is derived from an EMBL/GenBank/DDBJ whole genome shotgun (WGS) entry which is preliminary data.</text>
</comment>
<name>A0ABU6XQ87_9FABA</name>
<protein>
    <submittedName>
        <fullName evidence="1">Uncharacterized protein</fullName>
    </submittedName>
</protein>
<reference evidence="1 2" key="1">
    <citation type="journal article" date="2023" name="Plants (Basel)">
        <title>Bridging the Gap: Combining Genomics and Transcriptomics Approaches to Understand Stylosanthes scabra, an Orphan Legume from the Brazilian Caatinga.</title>
        <authorList>
            <person name="Ferreira-Neto J.R.C."/>
            <person name="da Silva M.D."/>
            <person name="Binneck E."/>
            <person name="de Melo N.F."/>
            <person name="da Silva R.H."/>
            <person name="de Melo A.L.T.M."/>
            <person name="Pandolfi V."/>
            <person name="Bustamante F.O."/>
            <person name="Brasileiro-Vidal A.C."/>
            <person name="Benko-Iseppon A.M."/>
        </authorList>
    </citation>
    <scope>NUCLEOTIDE SEQUENCE [LARGE SCALE GENOMIC DNA]</scope>
    <source>
        <tissue evidence="1">Leaves</tissue>
    </source>
</reference>
<sequence length="240" mass="27180">MVSDRVKGRIEEVGGSPERLLAVARVEDEGETERETRELKEERSGWFGFHILKTNTRTKHRSGIIGLDPITHRRISLMQRSRVFLIPQSLFPFKEWNGKISIQSNFETSNVHINQQRLEAEMFRNSILDTMQGESGLLLARISHIGGKNYRSAVDDMRGGMCAVESIEDVLNAQEDKLELSEEFCRSYGADIQGYIHLIDKMDNCLVLRVCQTTESSSFPMKALTFLGSSIVVAIKSLLD</sequence>
<dbReference type="Proteomes" id="UP001341840">
    <property type="component" value="Unassembled WGS sequence"/>
</dbReference>
<evidence type="ECO:0000313" key="2">
    <source>
        <dbReference type="Proteomes" id="UP001341840"/>
    </source>
</evidence>
<organism evidence="1 2">
    <name type="scientific">Stylosanthes scabra</name>
    <dbReference type="NCBI Taxonomy" id="79078"/>
    <lineage>
        <taxon>Eukaryota</taxon>
        <taxon>Viridiplantae</taxon>
        <taxon>Streptophyta</taxon>
        <taxon>Embryophyta</taxon>
        <taxon>Tracheophyta</taxon>
        <taxon>Spermatophyta</taxon>
        <taxon>Magnoliopsida</taxon>
        <taxon>eudicotyledons</taxon>
        <taxon>Gunneridae</taxon>
        <taxon>Pentapetalae</taxon>
        <taxon>rosids</taxon>
        <taxon>fabids</taxon>
        <taxon>Fabales</taxon>
        <taxon>Fabaceae</taxon>
        <taxon>Papilionoideae</taxon>
        <taxon>50 kb inversion clade</taxon>
        <taxon>dalbergioids sensu lato</taxon>
        <taxon>Dalbergieae</taxon>
        <taxon>Pterocarpus clade</taxon>
        <taxon>Stylosanthes</taxon>
    </lineage>
</organism>
<accession>A0ABU6XQ87</accession>
<proteinExistence type="predicted"/>